<dbReference type="InterPro" id="IPR029033">
    <property type="entry name" value="His_PPase_superfam"/>
</dbReference>
<dbReference type="GO" id="GO:0004331">
    <property type="term" value="F:fructose-2,6-bisphosphate 2-phosphatase activity"/>
    <property type="evidence" value="ECO:0007669"/>
    <property type="project" value="TreeGrafter"/>
</dbReference>
<dbReference type="AlphaFoldDB" id="A0A1G2EEQ0"/>
<dbReference type="CDD" id="cd07067">
    <property type="entry name" value="HP_PGM_like"/>
    <property type="match status" value="1"/>
</dbReference>
<accession>A0A1G2EEQ0</accession>
<dbReference type="EMBL" id="MHMH01000023">
    <property type="protein sequence ID" value="OGZ23820.1"/>
    <property type="molecule type" value="Genomic_DNA"/>
</dbReference>
<evidence type="ECO:0008006" key="4">
    <source>
        <dbReference type="Google" id="ProtNLM"/>
    </source>
</evidence>
<dbReference type="STRING" id="1801672.A2896_00840"/>
<comment type="caution">
    <text evidence="2">The sequence shown here is derived from an EMBL/GenBank/DDBJ whole genome shotgun (WGS) entry which is preliminary data.</text>
</comment>
<reference evidence="2 3" key="1">
    <citation type="journal article" date="2016" name="Nat. Commun.">
        <title>Thousands of microbial genomes shed light on interconnected biogeochemical processes in an aquifer system.</title>
        <authorList>
            <person name="Anantharaman K."/>
            <person name="Brown C.T."/>
            <person name="Hug L.A."/>
            <person name="Sharon I."/>
            <person name="Castelle C.J."/>
            <person name="Probst A.J."/>
            <person name="Thomas B.C."/>
            <person name="Singh A."/>
            <person name="Wilkins M.J."/>
            <person name="Karaoz U."/>
            <person name="Brodie E.L."/>
            <person name="Williams K.H."/>
            <person name="Hubbard S.S."/>
            <person name="Banfield J.F."/>
        </authorList>
    </citation>
    <scope>NUCLEOTIDE SEQUENCE [LARGE SCALE GENOMIC DNA]</scope>
</reference>
<evidence type="ECO:0000313" key="3">
    <source>
        <dbReference type="Proteomes" id="UP000178647"/>
    </source>
</evidence>
<dbReference type="SMART" id="SM00855">
    <property type="entry name" value="PGAM"/>
    <property type="match status" value="1"/>
</dbReference>
<protein>
    <recommendedName>
        <fullName evidence="4">Phosphoglycerate mutase</fullName>
    </recommendedName>
</protein>
<dbReference type="PIRSF" id="PIRSF000709">
    <property type="entry name" value="6PFK_2-Ptase"/>
    <property type="match status" value="1"/>
</dbReference>
<dbReference type="GO" id="GO:0005524">
    <property type="term" value="F:ATP binding"/>
    <property type="evidence" value="ECO:0007669"/>
    <property type="project" value="InterPro"/>
</dbReference>
<dbReference type="Proteomes" id="UP000178647">
    <property type="component" value="Unassembled WGS sequence"/>
</dbReference>
<dbReference type="GO" id="GO:0005829">
    <property type="term" value="C:cytosol"/>
    <property type="evidence" value="ECO:0007669"/>
    <property type="project" value="TreeGrafter"/>
</dbReference>
<dbReference type="PANTHER" id="PTHR10606">
    <property type="entry name" value="6-PHOSPHOFRUCTO-2-KINASE/FRUCTOSE-2,6-BISPHOSPHATASE"/>
    <property type="match status" value="1"/>
</dbReference>
<evidence type="ECO:0000313" key="2">
    <source>
        <dbReference type="EMBL" id="OGZ23820.1"/>
    </source>
</evidence>
<gene>
    <name evidence="2" type="ORF">A2896_00840</name>
</gene>
<organism evidence="2 3">
    <name type="scientific">Candidatus Nealsonbacteria bacterium RIFCSPLOWO2_01_FULL_43_32</name>
    <dbReference type="NCBI Taxonomy" id="1801672"/>
    <lineage>
        <taxon>Bacteria</taxon>
        <taxon>Candidatus Nealsoniibacteriota</taxon>
    </lineage>
</organism>
<feature type="binding site" evidence="1">
    <location>
        <position position="58"/>
    </location>
    <ligand>
        <name>substrate</name>
    </ligand>
</feature>
<evidence type="ECO:0000256" key="1">
    <source>
        <dbReference type="PIRSR" id="PIRSR613078-2"/>
    </source>
</evidence>
<dbReference type="Pfam" id="PF00300">
    <property type="entry name" value="His_Phos_1"/>
    <property type="match status" value="1"/>
</dbReference>
<feature type="binding site" evidence="1">
    <location>
        <begin position="7"/>
        <end position="14"/>
    </location>
    <ligand>
        <name>substrate</name>
    </ligand>
</feature>
<sequence>MKIYLVRHAEVASNSKNIAYNNQENEALTRGGEKQAKKLAQRLNQFNLDKIFISESKRTYQTILPLLRIKSIPLKKDKRLNDCRYGIFGGLTVQGAKKKYPDIFQKRQKDKYNIPIPQGESFKDVAIRLDSFLNDLKNEDTLESVLLITHATNLKVFLIKYLGFSIKRVDSIHFKNTSISIFDFSGKKFKPIMINDSSHLNQSDL</sequence>
<dbReference type="SUPFAM" id="SSF53254">
    <property type="entry name" value="Phosphoglycerate mutase-like"/>
    <property type="match status" value="1"/>
</dbReference>
<dbReference type="InterPro" id="IPR013078">
    <property type="entry name" value="His_Pase_superF_clade-1"/>
</dbReference>
<dbReference type="Gene3D" id="3.40.50.1240">
    <property type="entry name" value="Phosphoglycerate mutase-like"/>
    <property type="match status" value="1"/>
</dbReference>
<name>A0A1G2EEQ0_9BACT</name>
<dbReference type="GO" id="GO:0006003">
    <property type="term" value="P:fructose 2,6-bisphosphate metabolic process"/>
    <property type="evidence" value="ECO:0007669"/>
    <property type="project" value="InterPro"/>
</dbReference>
<dbReference type="PANTHER" id="PTHR10606:SF44">
    <property type="entry name" value="6-PHOSPHOFRUCTO 2-KINASE_FRUCTOSE 2,6-BISPHOSPHATASE LONG FORM"/>
    <property type="match status" value="1"/>
</dbReference>
<proteinExistence type="predicted"/>
<dbReference type="GO" id="GO:0003873">
    <property type="term" value="F:6-phosphofructo-2-kinase activity"/>
    <property type="evidence" value="ECO:0007669"/>
    <property type="project" value="TreeGrafter"/>
</dbReference>
<dbReference type="InterPro" id="IPR003094">
    <property type="entry name" value="6Pfruct_kin"/>
</dbReference>